<comment type="caution">
    <text evidence="2">The sequence shown here is derived from an EMBL/GenBank/DDBJ whole genome shotgun (WGS) entry which is preliminary data.</text>
</comment>
<evidence type="ECO:0000256" key="1">
    <source>
        <dbReference type="SAM" id="MobiDB-lite"/>
    </source>
</evidence>
<dbReference type="EMBL" id="BEZZ01179237">
    <property type="protein sequence ID" value="GCC45867.1"/>
    <property type="molecule type" value="Genomic_DNA"/>
</dbReference>
<gene>
    <name evidence="2" type="ORF">chiPu_0030282</name>
</gene>
<evidence type="ECO:0000313" key="3">
    <source>
        <dbReference type="Proteomes" id="UP000287033"/>
    </source>
</evidence>
<sequence length="88" mass="10241">MNLVVREGASDRDWVGASVRMREFWWESANEPAWERTSQRVRLGGSDCVNRSDQEEDRKRAWVGENERPTEEREGKNQSGKEQADDSN</sequence>
<feature type="region of interest" description="Disordered" evidence="1">
    <location>
        <begin position="44"/>
        <end position="88"/>
    </location>
</feature>
<evidence type="ECO:0000313" key="2">
    <source>
        <dbReference type="EMBL" id="GCC45867.1"/>
    </source>
</evidence>
<dbReference type="AlphaFoldDB" id="A0A401TTB0"/>
<dbReference type="Proteomes" id="UP000287033">
    <property type="component" value="Unassembled WGS sequence"/>
</dbReference>
<feature type="compositionally biased region" description="Basic and acidic residues" evidence="1">
    <location>
        <begin position="50"/>
        <end position="76"/>
    </location>
</feature>
<name>A0A401TTB0_CHIPU</name>
<reference evidence="2 3" key="1">
    <citation type="journal article" date="2018" name="Nat. Ecol. Evol.">
        <title>Shark genomes provide insights into elasmobranch evolution and the origin of vertebrates.</title>
        <authorList>
            <person name="Hara Y"/>
            <person name="Yamaguchi K"/>
            <person name="Onimaru K"/>
            <person name="Kadota M"/>
            <person name="Koyanagi M"/>
            <person name="Keeley SD"/>
            <person name="Tatsumi K"/>
            <person name="Tanaka K"/>
            <person name="Motone F"/>
            <person name="Kageyama Y"/>
            <person name="Nozu R"/>
            <person name="Adachi N"/>
            <person name="Nishimura O"/>
            <person name="Nakagawa R"/>
            <person name="Tanegashima C"/>
            <person name="Kiyatake I"/>
            <person name="Matsumoto R"/>
            <person name="Murakumo K"/>
            <person name="Nishida K"/>
            <person name="Terakita A"/>
            <person name="Kuratani S"/>
            <person name="Sato K"/>
            <person name="Hyodo S Kuraku.S."/>
        </authorList>
    </citation>
    <scope>NUCLEOTIDE SEQUENCE [LARGE SCALE GENOMIC DNA]</scope>
</reference>
<keyword evidence="3" id="KW-1185">Reference proteome</keyword>
<protein>
    <submittedName>
        <fullName evidence="2">Uncharacterized protein</fullName>
    </submittedName>
</protein>
<proteinExistence type="predicted"/>
<accession>A0A401TTB0</accession>
<organism evidence="2 3">
    <name type="scientific">Chiloscyllium punctatum</name>
    <name type="common">Brownbanded bambooshark</name>
    <name type="synonym">Hemiscyllium punctatum</name>
    <dbReference type="NCBI Taxonomy" id="137246"/>
    <lineage>
        <taxon>Eukaryota</taxon>
        <taxon>Metazoa</taxon>
        <taxon>Chordata</taxon>
        <taxon>Craniata</taxon>
        <taxon>Vertebrata</taxon>
        <taxon>Chondrichthyes</taxon>
        <taxon>Elasmobranchii</taxon>
        <taxon>Galeomorphii</taxon>
        <taxon>Galeoidea</taxon>
        <taxon>Orectolobiformes</taxon>
        <taxon>Hemiscylliidae</taxon>
        <taxon>Chiloscyllium</taxon>
    </lineage>
</organism>